<dbReference type="HAMAP" id="MF_01005">
    <property type="entry name" value="BtuD"/>
    <property type="match status" value="1"/>
</dbReference>
<dbReference type="PANTHER" id="PTHR42794">
    <property type="entry name" value="HEMIN IMPORT ATP-BINDING PROTEIN HMUV"/>
    <property type="match status" value="1"/>
</dbReference>
<keyword evidence="12" id="KW-1185">Reference proteome</keyword>
<dbReference type="AlphaFoldDB" id="A0AAV5MXG2"/>
<dbReference type="SMART" id="SM00382">
    <property type="entry name" value="AAA"/>
    <property type="match status" value="1"/>
</dbReference>
<dbReference type="SUPFAM" id="SSF52540">
    <property type="entry name" value="P-loop containing nucleoside triphosphate hydrolases"/>
    <property type="match status" value="1"/>
</dbReference>
<dbReference type="RefSeq" id="WP_027273465.1">
    <property type="nucleotide sequence ID" value="NZ_BRLH01000001.1"/>
</dbReference>
<evidence type="ECO:0000256" key="7">
    <source>
        <dbReference type="ARBA" id="ARBA00023136"/>
    </source>
</evidence>
<evidence type="ECO:0000256" key="4">
    <source>
        <dbReference type="ARBA" id="ARBA00022741"/>
    </source>
</evidence>
<feature type="domain" description="ABC transporter" evidence="10">
    <location>
        <begin position="2"/>
        <end position="234"/>
    </location>
</feature>
<dbReference type="EC" id="7.6.2.8" evidence="9"/>
<dbReference type="GO" id="GO:0016887">
    <property type="term" value="F:ATP hydrolysis activity"/>
    <property type="evidence" value="ECO:0007669"/>
    <property type="project" value="InterPro"/>
</dbReference>
<organism evidence="11 12">
    <name type="scientific">Leminorella grimontii</name>
    <dbReference type="NCBI Taxonomy" id="82981"/>
    <lineage>
        <taxon>Bacteria</taxon>
        <taxon>Pseudomonadati</taxon>
        <taxon>Pseudomonadota</taxon>
        <taxon>Gammaproteobacteria</taxon>
        <taxon>Enterobacterales</taxon>
        <taxon>Budviciaceae</taxon>
        <taxon>Leminorella</taxon>
    </lineage>
</organism>
<protein>
    <recommendedName>
        <fullName evidence="9">Vitamin B12 import ATP-binding protein BtuD</fullName>
        <ecNumber evidence="9">7.6.2.8</ecNumber>
    </recommendedName>
    <alternativeName>
        <fullName evidence="9">Vitamin B12-transporting ATPase</fullName>
    </alternativeName>
</protein>
<dbReference type="GO" id="GO:0005524">
    <property type="term" value="F:ATP binding"/>
    <property type="evidence" value="ECO:0007669"/>
    <property type="project" value="UniProtKB-KW"/>
</dbReference>
<keyword evidence="3" id="KW-0997">Cell inner membrane</keyword>
<sequence>MLTLTNLSIDRRLTGVNVTAAPGRLVHIIGPNGAGKSTLLAAAAGLLPHRGDVLLCGENVAKLSARELARRRAYLAQQQDSRAMMRVFQYLELHLPEGAEAEHIESVTAWLAERLELSDKLDRLLTRLSGGEWQRVRLAAVFLQVWPGLNPDGRLLLLDEPMSSLDVAQQDALDRLLRQFCQSGGTAIVSVHHLNHALSHADDVWLLNEGRLIAEGAPSEVMMPERLSSVFGIGFELLEAGKQKWLKTQPLL</sequence>
<gene>
    <name evidence="9 11" type="primary">btuD</name>
    <name evidence="11" type="ORF">SOASR030_06500</name>
</gene>
<dbReference type="GO" id="GO:0015420">
    <property type="term" value="F:ABC-type vitamin B12 transporter activity"/>
    <property type="evidence" value="ECO:0007669"/>
    <property type="project" value="UniProtKB-UniRule"/>
</dbReference>
<comment type="similarity">
    <text evidence="9">Belongs to the ABC transporter superfamily. Vitamin B12 importer (TC 3.A.1.13.1) family.</text>
</comment>
<comment type="function">
    <text evidence="9">Part of the ABC transporter complex BtuCDF involved in vitamin B12 import. Responsible for energy coupling to the transport system.</text>
</comment>
<dbReference type="EMBL" id="BRLH01000001">
    <property type="protein sequence ID" value="GKX54538.1"/>
    <property type="molecule type" value="Genomic_DNA"/>
</dbReference>
<evidence type="ECO:0000313" key="12">
    <source>
        <dbReference type="Proteomes" id="UP001058124"/>
    </source>
</evidence>
<evidence type="ECO:0000256" key="9">
    <source>
        <dbReference type="HAMAP-Rule" id="MF_01005"/>
    </source>
</evidence>
<name>A0AAV5MXG2_9GAMM</name>
<comment type="subunit">
    <text evidence="9">The complex is composed of two ATP-binding proteins (BtuD), two transmembrane proteins (BtuC) and a solute-binding protein (BtuF).</text>
</comment>
<evidence type="ECO:0000256" key="5">
    <source>
        <dbReference type="ARBA" id="ARBA00022840"/>
    </source>
</evidence>
<dbReference type="PROSITE" id="PS50893">
    <property type="entry name" value="ABC_TRANSPORTER_2"/>
    <property type="match status" value="1"/>
</dbReference>
<dbReference type="PANTHER" id="PTHR42794:SF1">
    <property type="entry name" value="HEMIN IMPORT ATP-BINDING PROTEIN HMUV"/>
    <property type="match status" value="1"/>
</dbReference>
<evidence type="ECO:0000256" key="1">
    <source>
        <dbReference type="ARBA" id="ARBA00022448"/>
    </source>
</evidence>
<reference evidence="11" key="1">
    <citation type="submission" date="2022-06" db="EMBL/GenBank/DDBJ databases">
        <title>Draft genome sequences of Leminorella grimontii str. JCM5902.</title>
        <authorList>
            <person name="Wakabayashi Y."/>
            <person name="Kojima K."/>
        </authorList>
    </citation>
    <scope>NUCLEOTIDE SEQUENCE</scope>
    <source>
        <strain evidence="11">JCM 5902</strain>
    </source>
</reference>
<comment type="function">
    <text evidence="8">Part of the ABC transporter complex HmuTUV involved in hemin import. Responsible for energy coupling to the transport system.</text>
</comment>
<dbReference type="InterPro" id="IPR027417">
    <property type="entry name" value="P-loop_NTPase"/>
</dbReference>
<keyword evidence="5 9" id="KW-0067">ATP-binding</keyword>
<evidence type="ECO:0000256" key="6">
    <source>
        <dbReference type="ARBA" id="ARBA00022967"/>
    </source>
</evidence>
<evidence type="ECO:0000256" key="2">
    <source>
        <dbReference type="ARBA" id="ARBA00022475"/>
    </source>
</evidence>
<dbReference type="InterPro" id="IPR003439">
    <property type="entry name" value="ABC_transporter-like_ATP-bd"/>
</dbReference>
<dbReference type="InterPro" id="IPR003593">
    <property type="entry name" value="AAA+_ATPase"/>
</dbReference>
<dbReference type="Proteomes" id="UP001058124">
    <property type="component" value="Unassembled WGS sequence"/>
</dbReference>
<keyword evidence="7 9" id="KW-0472">Membrane</keyword>
<dbReference type="InterPro" id="IPR023693">
    <property type="entry name" value="ABC_transptr_BtuD"/>
</dbReference>
<dbReference type="Pfam" id="PF00005">
    <property type="entry name" value="ABC_tran"/>
    <property type="match status" value="1"/>
</dbReference>
<dbReference type="GO" id="GO:0005886">
    <property type="term" value="C:plasma membrane"/>
    <property type="evidence" value="ECO:0007669"/>
    <property type="project" value="UniProtKB-SubCell"/>
</dbReference>
<accession>A0AAV5MXG2</accession>
<dbReference type="InterPro" id="IPR017871">
    <property type="entry name" value="ABC_transporter-like_CS"/>
</dbReference>
<dbReference type="CDD" id="cd03214">
    <property type="entry name" value="ABC_Iron-Siderophores_B12_Hemin"/>
    <property type="match status" value="1"/>
</dbReference>
<evidence type="ECO:0000259" key="10">
    <source>
        <dbReference type="PROSITE" id="PS50893"/>
    </source>
</evidence>
<proteinExistence type="inferred from homology"/>
<comment type="catalytic activity">
    <reaction evidence="9">
        <text>an R-cob(III)alamin(out) + ATP + H2O = an R-cob(III)alamin(in) + ADP + phosphate + H(+)</text>
        <dbReference type="Rhea" id="RHEA:17873"/>
        <dbReference type="ChEBI" id="CHEBI:15377"/>
        <dbReference type="ChEBI" id="CHEBI:15378"/>
        <dbReference type="ChEBI" id="CHEBI:30616"/>
        <dbReference type="ChEBI" id="CHEBI:43474"/>
        <dbReference type="ChEBI" id="CHEBI:140785"/>
        <dbReference type="ChEBI" id="CHEBI:456216"/>
        <dbReference type="EC" id="7.6.2.8"/>
    </reaction>
</comment>
<keyword evidence="6 9" id="KW-1278">Translocase</keyword>
<feature type="binding site" evidence="9">
    <location>
        <begin position="30"/>
        <end position="37"/>
    </location>
    <ligand>
        <name>ATP</name>
        <dbReference type="ChEBI" id="CHEBI:30616"/>
    </ligand>
</feature>
<keyword evidence="4 9" id="KW-0547">Nucleotide-binding</keyword>
<comment type="subcellular location">
    <subcellularLocation>
        <location evidence="9">Cell membrane</location>
        <topology evidence="9">Peripheral membrane protein</topology>
    </subcellularLocation>
</comment>
<dbReference type="PROSITE" id="PS00211">
    <property type="entry name" value="ABC_TRANSPORTER_1"/>
    <property type="match status" value="1"/>
</dbReference>
<keyword evidence="2 9" id="KW-1003">Cell membrane</keyword>
<evidence type="ECO:0000256" key="8">
    <source>
        <dbReference type="ARBA" id="ARBA00037066"/>
    </source>
</evidence>
<dbReference type="NCBIfam" id="NF002981">
    <property type="entry name" value="PRK03695.1"/>
    <property type="match status" value="1"/>
</dbReference>
<comment type="caution">
    <text evidence="11">The sequence shown here is derived from an EMBL/GenBank/DDBJ whole genome shotgun (WGS) entry which is preliminary data.</text>
</comment>
<keyword evidence="1 9" id="KW-0813">Transport</keyword>
<dbReference type="Gene3D" id="3.40.50.300">
    <property type="entry name" value="P-loop containing nucleotide triphosphate hydrolases"/>
    <property type="match status" value="1"/>
</dbReference>
<evidence type="ECO:0000313" key="11">
    <source>
        <dbReference type="EMBL" id="GKX54538.1"/>
    </source>
</evidence>
<dbReference type="FunFam" id="3.40.50.300:FF:000462">
    <property type="entry name" value="Vitamin B12 import ATP-binding protein BtuD"/>
    <property type="match status" value="1"/>
</dbReference>
<evidence type="ECO:0000256" key="3">
    <source>
        <dbReference type="ARBA" id="ARBA00022519"/>
    </source>
</evidence>